<name>A0ABQ0BJV0_9FIRM</name>
<comment type="caution">
    <text evidence="3">The sequence shown here is derived from an EMBL/GenBank/DDBJ whole genome shotgun (WGS) entry which is preliminary data.</text>
</comment>
<dbReference type="Gene3D" id="3.20.20.70">
    <property type="entry name" value="Aldolase class I"/>
    <property type="match status" value="1"/>
</dbReference>
<dbReference type="Pfam" id="PF02065">
    <property type="entry name" value="Melibiase"/>
    <property type="match status" value="1"/>
</dbReference>
<evidence type="ECO:0000313" key="3">
    <source>
        <dbReference type="EMBL" id="GAA6411724.1"/>
    </source>
</evidence>
<dbReference type="InterPro" id="IPR002252">
    <property type="entry name" value="Glyco_hydro_36"/>
</dbReference>
<keyword evidence="4" id="KW-1185">Reference proteome</keyword>
<reference evidence="3 4" key="1">
    <citation type="submission" date="2024-04" db="EMBL/GenBank/DDBJ databases">
        <title>Defined microbial consortia suppress multidrug-resistant proinflammatory Enterobacteriaceae via ecological control.</title>
        <authorList>
            <person name="Furuichi M."/>
            <person name="Kawaguchi T."/>
            <person name="Pust M."/>
            <person name="Yasuma K."/>
            <person name="Plichta D."/>
            <person name="Hasegawa N."/>
            <person name="Ohya T."/>
            <person name="Bhattarai S."/>
            <person name="Sasajima S."/>
            <person name="Aoto Y."/>
            <person name="Tuganbaev T."/>
            <person name="Yaginuma M."/>
            <person name="Ueda M."/>
            <person name="Okahashi N."/>
            <person name="Amafuji K."/>
            <person name="Kiridooshi Y."/>
            <person name="Sugita K."/>
            <person name="Strazar M."/>
            <person name="Skelly A."/>
            <person name="Suda W."/>
            <person name="Hattori M."/>
            <person name="Nakamoto N."/>
            <person name="Caballero S."/>
            <person name="Norman J."/>
            <person name="Olle B."/>
            <person name="Tanoue T."/>
            <person name="Arita M."/>
            <person name="Bucci V."/>
            <person name="Atarashi K."/>
            <person name="Xavier R."/>
            <person name="Honda K."/>
        </authorList>
    </citation>
    <scope>NUCLEOTIDE SEQUENCE [LARGE SCALE GENOMIC DNA]</scope>
    <source>
        <strain evidence="4">k04-0078-D8-1</strain>
    </source>
</reference>
<dbReference type="SUPFAM" id="SSF51445">
    <property type="entry name" value="(Trans)glycosidases"/>
    <property type="match status" value="1"/>
</dbReference>
<accession>A0ABQ0BJV0</accession>
<dbReference type="InterPro" id="IPR038417">
    <property type="entry name" value="Alpga-gal_N_sf"/>
</dbReference>
<dbReference type="Gene3D" id="2.70.98.60">
    <property type="entry name" value="alpha-galactosidase from lactobacil brevis"/>
    <property type="match status" value="1"/>
</dbReference>
<evidence type="ECO:0000256" key="1">
    <source>
        <dbReference type="ARBA" id="ARBA00022801"/>
    </source>
</evidence>
<keyword evidence="1" id="KW-0378">Hydrolase</keyword>
<dbReference type="RefSeq" id="WP_390410365.1">
    <property type="nucleotide sequence ID" value="NZ_BAABYW010000002.1"/>
</dbReference>
<protein>
    <recommendedName>
        <fullName evidence="5">Alpha-galactosidase</fullName>
    </recommendedName>
</protein>
<dbReference type="Proteomes" id="UP001600943">
    <property type="component" value="Unassembled WGS sequence"/>
</dbReference>
<dbReference type="InterPro" id="IPR013785">
    <property type="entry name" value="Aldolase_TIM"/>
</dbReference>
<organism evidence="3 4">
    <name type="scientific">Blautia hominis</name>
    <dbReference type="NCBI Taxonomy" id="2025493"/>
    <lineage>
        <taxon>Bacteria</taxon>
        <taxon>Bacillati</taxon>
        <taxon>Bacillota</taxon>
        <taxon>Clostridia</taxon>
        <taxon>Lachnospirales</taxon>
        <taxon>Lachnospiraceae</taxon>
        <taxon>Blautia</taxon>
    </lineage>
</organism>
<evidence type="ECO:0000256" key="2">
    <source>
        <dbReference type="ARBA" id="ARBA00023295"/>
    </source>
</evidence>
<sequence length="706" mass="81240">MKRIELYENKIHMLWEVTDAGEIKLLHFSALPFEEDTLTSETGTQSFYPVEILVSGQDRVGERHGHKYIQTSPGYRMKYREFRDFRNERGRKLEVVTEDHITGLDVTSHYQFYDGISVVRAWTEVRNRGTEPQGLEYVSSFALNGIEKEGLREFDEKLELRIPHNAWQKELDWASYTLRELGLSSTQPHSMHRSSKTIGIGNTGNWSAKEYIPMGYLENQETRSSLFWQIEHNGSWYWEISDQDGHVYLKLSGPTEHHNHWWKNLQPGETFLTVPVSVGTAAGGFDEAMGELTKYRRAIRRVNDDNENLKVIFNDYMNCLFGDPTTEKEIPLIDKAAEAGCEYFCIDAGWYSAGYWWDGVGEWLPSKERFPGGIKEVTDYIRAKGMIPGVWLELEVMGIKCPKADRVKDDWYFMRHGKRVYDRSRYQLDFRNPQVRAHATEVIDRVVNEYGVGYIKMDYNIEPGIGTEVDADSYGDGLLGHNRAYLEWLDGIFEKYPDLIIENCSSGGLRMDYAMLSRYSIQSTSDQEDYVRYATITANAPSAVTPEQAAVWSYPLTDGDCEEVVFNMVNALLLRIHQSGHLVNLSPERFNYVKEAITYYKTIRPLTKKALPYWPLGLSAYGDPWVGLGLEAEGKDFLAVWRRDSQSPVQEIPVKHLKGKDVQAVCAYPENAECAYHWNKEAGTLTVELPARVSARIFELRYDSER</sequence>
<dbReference type="CDD" id="cd14791">
    <property type="entry name" value="GH36"/>
    <property type="match status" value="1"/>
</dbReference>
<dbReference type="PANTHER" id="PTHR43053:SF3">
    <property type="entry name" value="ALPHA-GALACTOSIDASE C-RELATED"/>
    <property type="match status" value="1"/>
</dbReference>
<dbReference type="PRINTS" id="PR00743">
    <property type="entry name" value="GLHYDRLASE36"/>
</dbReference>
<evidence type="ECO:0008006" key="5">
    <source>
        <dbReference type="Google" id="ProtNLM"/>
    </source>
</evidence>
<dbReference type="PANTHER" id="PTHR43053">
    <property type="entry name" value="GLYCOSIDASE FAMILY 31"/>
    <property type="match status" value="1"/>
</dbReference>
<dbReference type="EMBL" id="BAABYW010000002">
    <property type="protein sequence ID" value="GAA6411724.1"/>
    <property type="molecule type" value="Genomic_DNA"/>
</dbReference>
<keyword evidence="2" id="KW-0326">Glycosidase</keyword>
<dbReference type="InterPro" id="IPR017853">
    <property type="entry name" value="GH"/>
</dbReference>
<evidence type="ECO:0000313" key="4">
    <source>
        <dbReference type="Proteomes" id="UP001600943"/>
    </source>
</evidence>
<dbReference type="InterPro" id="IPR050985">
    <property type="entry name" value="Alpha-glycosidase_related"/>
</dbReference>
<proteinExistence type="predicted"/>
<gene>
    <name evidence="3" type="ORF">K040078D81_58410</name>
</gene>